<dbReference type="STRING" id="2082308.A0A2K1QSV7"/>
<evidence type="ECO:0000313" key="2">
    <source>
        <dbReference type="EMBL" id="PNS18010.1"/>
    </source>
</evidence>
<dbReference type="OrthoDB" id="5422320at2759"/>
<feature type="compositionally biased region" description="Acidic residues" evidence="1">
    <location>
        <begin position="193"/>
        <end position="203"/>
    </location>
</feature>
<organism evidence="2 3">
    <name type="scientific">Sphaceloma murrayae</name>
    <dbReference type="NCBI Taxonomy" id="2082308"/>
    <lineage>
        <taxon>Eukaryota</taxon>
        <taxon>Fungi</taxon>
        <taxon>Dikarya</taxon>
        <taxon>Ascomycota</taxon>
        <taxon>Pezizomycotina</taxon>
        <taxon>Dothideomycetes</taxon>
        <taxon>Dothideomycetidae</taxon>
        <taxon>Myriangiales</taxon>
        <taxon>Elsinoaceae</taxon>
        <taxon>Sphaceloma</taxon>
    </lineage>
</organism>
<feature type="region of interest" description="Disordered" evidence="1">
    <location>
        <begin position="86"/>
        <end position="237"/>
    </location>
</feature>
<evidence type="ECO:0000256" key="1">
    <source>
        <dbReference type="SAM" id="MobiDB-lite"/>
    </source>
</evidence>
<reference evidence="2 3" key="1">
    <citation type="submission" date="2017-06" db="EMBL/GenBank/DDBJ databases">
        <title>Draft genome sequence of a variant of Elsinoe murrayae.</title>
        <authorList>
            <person name="Cheng Q."/>
        </authorList>
    </citation>
    <scope>NUCLEOTIDE SEQUENCE [LARGE SCALE GENOMIC DNA]</scope>
    <source>
        <strain evidence="2 3">CQ-2017a</strain>
    </source>
</reference>
<dbReference type="InterPro" id="IPR024526">
    <property type="entry name" value="DUF3807"/>
</dbReference>
<dbReference type="Pfam" id="PF12720">
    <property type="entry name" value="DUF3807"/>
    <property type="match status" value="1"/>
</dbReference>
<dbReference type="PANTHER" id="PTHR40642:SF1">
    <property type="entry name" value="YALI0F31295P"/>
    <property type="match status" value="1"/>
</dbReference>
<keyword evidence="3" id="KW-1185">Reference proteome</keyword>
<comment type="caution">
    <text evidence="2">The sequence shown here is derived from an EMBL/GenBank/DDBJ whole genome shotgun (WGS) entry which is preliminary data.</text>
</comment>
<dbReference type="EMBL" id="NKHZ01000047">
    <property type="protein sequence ID" value="PNS18010.1"/>
    <property type="molecule type" value="Genomic_DNA"/>
</dbReference>
<feature type="compositionally biased region" description="Basic residues" evidence="1">
    <location>
        <begin position="152"/>
        <end position="181"/>
    </location>
</feature>
<name>A0A2K1QSV7_9PEZI</name>
<dbReference type="Proteomes" id="UP000243797">
    <property type="component" value="Unassembled WGS sequence"/>
</dbReference>
<evidence type="ECO:0000313" key="3">
    <source>
        <dbReference type="Proteomes" id="UP000243797"/>
    </source>
</evidence>
<protein>
    <submittedName>
        <fullName evidence="2">Uncharacterized protein</fullName>
    </submittedName>
</protein>
<dbReference type="InParanoid" id="A0A2K1QSV7"/>
<dbReference type="AlphaFoldDB" id="A0A2K1QSV7"/>
<gene>
    <name evidence="2" type="ORF">CAC42_3969</name>
</gene>
<sequence>MEAFSVPTVTEDDLRAFHAKHFTSAHLPKYFFASDIYNAYDDDDEDDDGLGWYSDGAKRRITDEQIAIFRHSELFRLMREREIAEISDGRSPAHSSGTRLGGSSADHYPEQVKRAAYSRDPIPLKLLRSDEGGEPNAPRSSSNGITEGQAHNKVRPQKQKSAKHSKNWRKKRNLARRKRLAKTADQAGHAELDQEMPSDEDADADQRDRNIAGSGKRKWTEHVNNNPGEAEPKTHRRVARELDELKIEAVELSYDD</sequence>
<dbReference type="PANTHER" id="PTHR40642">
    <property type="entry name" value="YALI0F31295P"/>
    <property type="match status" value="1"/>
</dbReference>
<accession>A0A2K1QSV7</accession>
<proteinExistence type="predicted"/>